<evidence type="ECO:0000313" key="1">
    <source>
        <dbReference type="EMBL" id="CAK7346170.1"/>
    </source>
</evidence>
<dbReference type="SUPFAM" id="SSF81383">
    <property type="entry name" value="F-box domain"/>
    <property type="match status" value="1"/>
</dbReference>
<dbReference type="Proteomes" id="UP001314170">
    <property type="component" value="Unassembled WGS sequence"/>
</dbReference>
<reference evidence="1 2" key="1">
    <citation type="submission" date="2024-01" db="EMBL/GenBank/DDBJ databases">
        <authorList>
            <person name="Waweru B."/>
        </authorList>
    </citation>
    <scope>NUCLEOTIDE SEQUENCE [LARGE SCALE GENOMIC DNA]</scope>
</reference>
<dbReference type="AlphaFoldDB" id="A0AAV1S5G8"/>
<dbReference type="InterPro" id="IPR036047">
    <property type="entry name" value="F-box-like_dom_sf"/>
</dbReference>
<dbReference type="EMBL" id="CAWUPB010001173">
    <property type="protein sequence ID" value="CAK7346170.1"/>
    <property type="molecule type" value="Genomic_DNA"/>
</dbReference>
<name>A0AAV1S5G8_9ROSI</name>
<sequence length="124" mass="14162">MAIFCKVPITTLAECKYVCKSWIDILSHHIFANTFKQSTTSTGATSLVLCVKTDDLYFLEFPQGSESPYSFNLVAEFVKRPPQPEALEHNHRLREYITLLPFEEERERDIAVDLCGIGFSLKTN</sequence>
<keyword evidence="2" id="KW-1185">Reference proteome</keyword>
<proteinExistence type="predicted"/>
<gene>
    <name evidence="1" type="ORF">DCAF_LOCUS18841</name>
</gene>
<evidence type="ECO:0000313" key="2">
    <source>
        <dbReference type="Proteomes" id="UP001314170"/>
    </source>
</evidence>
<organism evidence="1 2">
    <name type="scientific">Dovyalis caffra</name>
    <dbReference type="NCBI Taxonomy" id="77055"/>
    <lineage>
        <taxon>Eukaryota</taxon>
        <taxon>Viridiplantae</taxon>
        <taxon>Streptophyta</taxon>
        <taxon>Embryophyta</taxon>
        <taxon>Tracheophyta</taxon>
        <taxon>Spermatophyta</taxon>
        <taxon>Magnoliopsida</taxon>
        <taxon>eudicotyledons</taxon>
        <taxon>Gunneridae</taxon>
        <taxon>Pentapetalae</taxon>
        <taxon>rosids</taxon>
        <taxon>fabids</taxon>
        <taxon>Malpighiales</taxon>
        <taxon>Salicaceae</taxon>
        <taxon>Flacourtieae</taxon>
        <taxon>Dovyalis</taxon>
    </lineage>
</organism>
<accession>A0AAV1S5G8</accession>
<evidence type="ECO:0008006" key="3">
    <source>
        <dbReference type="Google" id="ProtNLM"/>
    </source>
</evidence>
<protein>
    <recommendedName>
        <fullName evidence="3">F-box domain-containing protein</fullName>
    </recommendedName>
</protein>
<comment type="caution">
    <text evidence="1">The sequence shown here is derived from an EMBL/GenBank/DDBJ whole genome shotgun (WGS) entry which is preliminary data.</text>
</comment>